<dbReference type="EMBL" id="CM045766">
    <property type="protein sequence ID" value="KAI8004357.1"/>
    <property type="molecule type" value="Genomic_DNA"/>
</dbReference>
<proteinExistence type="predicted"/>
<evidence type="ECO:0000313" key="2">
    <source>
        <dbReference type="Proteomes" id="UP001060215"/>
    </source>
</evidence>
<comment type="caution">
    <text evidence="1">The sequence shown here is derived from an EMBL/GenBank/DDBJ whole genome shotgun (WGS) entry which is preliminary data.</text>
</comment>
<keyword evidence="2" id="KW-1185">Reference proteome</keyword>
<dbReference type="Proteomes" id="UP001060215">
    <property type="component" value="Chromosome 9"/>
</dbReference>
<sequence>MPFPMRIQPLDSEAFGESIRNESVKPVLKSRLKRLFDRQFPSVLKISSTEKPAAGEPQYDKDGGAEFEPSSVCLAKMVQNFIEETNEKQSAVKCGRNRCNCFNGNSNDSSDDEFDISSGFGDSIPTSWSGDSVDILKTLIPCASLAERNLLADTSKTVEKNKTCKPKDDLRKIVTDELLLLGYDASICKSRWEKSSSYPAGEYEYIDVIVEGERVLIDIDFRSEFEIARSTGGYKAILQTLPHIFVGRADRLQQIVSIVSEAARQSLKKKGMHIPPWRKAEYMRAKWLSPHTRTSTSTSTTTATATAPPPNDDTDTPTENNPCLATTDSDCGELELIFGEKTSSFSSSSVDVSVTESSSPVTNSGKEKKPMAVAVASTWQPPAIKPKSCERGAKIVTGLASLLRERP</sequence>
<gene>
    <name evidence="1" type="ORF">LOK49_LG08G02895</name>
</gene>
<accession>A0ACC0GV06</accession>
<name>A0ACC0GV06_9ERIC</name>
<protein>
    <submittedName>
        <fullName evidence="1">Uncharacterized protein</fullName>
    </submittedName>
</protein>
<reference evidence="1 2" key="1">
    <citation type="journal article" date="2022" name="Plant J.">
        <title>Chromosome-level genome of Camellia lanceoleosa provides a valuable resource for understanding genome evolution and self-incompatibility.</title>
        <authorList>
            <person name="Gong W."/>
            <person name="Xiao S."/>
            <person name="Wang L."/>
            <person name="Liao Z."/>
            <person name="Chang Y."/>
            <person name="Mo W."/>
            <person name="Hu G."/>
            <person name="Li W."/>
            <person name="Zhao G."/>
            <person name="Zhu H."/>
            <person name="Hu X."/>
            <person name="Ji K."/>
            <person name="Xiang X."/>
            <person name="Song Q."/>
            <person name="Yuan D."/>
            <person name="Jin S."/>
            <person name="Zhang L."/>
        </authorList>
    </citation>
    <scope>NUCLEOTIDE SEQUENCE [LARGE SCALE GENOMIC DNA]</scope>
    <source>
        <strain evidence="1">SQ_2022a</strain>
    </source>
</reference>
<organism evidence="1 2">
    <name type="scientific">Camellia lanceoleosa</name>
    <dbReference type="NCBI Taxonomy" id="1840588"/>
    <lineage>
        <taxon>Eukaryota</taxon>
        <taxon>Viridiplantae</taxon>
        <taxon>Streptophyta</taxon>
        <taxon>Embryophyta</taxon>
        <taxon>Tracheophyta</taxon>
        <taxon>Spermatophyta</taxon>
        <taxon>Magnoliopsida</taxon>
        <taxon>eudicotyledons</taxon>
        <taxon>Gunneridae</taxon>
        <taxon>Pentapetalae</taxon>
        <taxon>asterids</taxon>
        <taxon>Ericales</taxon>
        <taxon>Theaceae</taxon>
        <taxon>Camellia</taxon>
    </lineage>
</organism>
<evidence type="ECO:0000313" key="1">
    <source>
        <dbReference type="EMBL" id="KAI8004357.1"/>
    </source>
</evidence>